<keyword evidence="3" id="KW-1185">Reference proteome</keyword>
<name>A0A5J4K5S3_9CHLR</name>
<organism evidence="2 3">
    <name type="scientific">Thermogemmatispora aurantia</name>
    <dbReference type="NCBI Taxonomy" id="2045279"/>
    <lineage>
        <taxon>Bacteria</taxon>
        <taxon>Bacillati</taxon>
        <taxon>Chloroflexota</taxon>
        <taxon>Ktedonobacteria</taxon>
        <taxon>Thermogemmatisporales</taxon>
        <taxon>Thermogemmatisporaceae</taxon>
        <taxon>Thermogemmatispora</taxon>
    </lineage>
</organism>
<dbReference type="PANTHER" id="PTHR43591">
    <property type="entry name" value="METHYLTRANSFERASE"/>
    <property type="match status" value="1"/>
</dbReference>
<dbReference type="CDD" id="cd02440">
    <property type="entry name" value="AdoMet_MTases"/>
    <property type="match status" value="1"/>
</dbReference>
<proteinExistence type="predicted"/>
<dbReference type="Pfam" id="PF13649">
    <property type="entry name" value="Methyltransf_25"/>
    <property type="match status" value="1"/>
</dbReference>
<accession>A0A5J4K5S3</accession>
<evidence type="ECO:0000313" key="2">
    <source>
        <dbReference type="EMBL" id="GER82853.1"/>
    </source>
</evidence>
<feature type="domain" description="Methyltransferase" evidence="1">
    <location>
        <begin position="63"/>
        <end position="160"/>
    </location>
</feature>
<dbReference type="SUPFAM" id="SSF53335">
    <property type="entry name" value="S-adenosyl-L-methionine-dependent methyltransferases"/>
    <property type="match status" value="1"/>
</dbReference>
<dbReference type="PANTHER" id="PTHR43591:SF24">
    <property type="entry name" value="2-METHOXY-6-POLYPRENYL-1,4-BENZOQUINOL METHYLASE, MITOCHONDRIAL"/>
    <property type="match status" value="1"/>
</dbReference>
<dbReference type="EMBL" id="BKZV01000002">
    <property type="protein sequence ID" value="GER82853.1"/>
    <property type="molecule type" value="Genomic_DNA"/>
</dbReference>
<dbReference type="RefSeq" id="WP_151727700.1">
    <property type="nucleotide sequence ID" value="NZ_BKZV01000002.1"/>
</dbReference>
<dbReference type="Gene3D" id="3.40.50.150">
    <property type="entry name" value="Vaccinia Virus protein VP39"/>
    <property type="match status" value="1"/>
</dbReference>
<dbReference type="GO" id="GO:0008168">
    <property type="term" value="F:methyltransferase activity"/>
    <property type="evidence" value="ECO:0007669"/>
    <property type="project" value="TreeGrafter"/>
</dbReference>
<gene>
    <name evidence="2" type="ORF">KTAU_14900</name>
</gene>
<reference evidence="2 3" key="1">
    <citation type="journal article" date="2019" name="Int. J. Syst. Evol. Microbiol.">
        <title>Thermogemmatispora aurantia sp. nov. and Thermogemmatispora argillosa sp. nov., within the class Ktedonobacteria, and emended description of the genus Thermogemmatispora.</title>
        <authorList>
            <person name="Zheng Y."/>
            <person name="Wang C.M."/>
            <person name="Sakai Y."/>
            <person name="Abe K."/>
            <person name="Yokota A."/>
            <person name="Yabe S."/>
        </authorList>
    </citation>
    <scope>NUCLEOTIDE SEQUENCE [LARGE SCALE GENOMIC DNA]</scope>
    <source>
        <strain evidence="2 3">A1-2</strain>
    </source>
</reference>
<dbReference type="InterPro" id="IPR041698">
    <property type="entry name" value="Methyltransf_25"/>
</dbReference>
<protein>
    <recommendedName>
        <fullName evidence="1">Methyltransferase domain-containing protein</fullName>
    </recommendedName>
</protein>
<sequence length="299" mass="33133">MTDTRENEGLAQAGASQTDLTYPIDTEQVDELARLIQQDRLVNEAMGGLFPEGQTLPEGGRLLDLACGPGGWACEVAFQHPSVEVIGVDISPSTVEYANTYARSRGLSNVQFQVMNVMEPLAFPDASFDLINGRALFSFMQPQDWRHLLAECRRLLKPGGIIRLTESEFPLTSSPATERYFALMAAALKRAGQSFSPDGRHVGITPVLPRLLRQAGFQDVRLRAGAVEWSSHTPMHYAFFKDLFVLFQLIQPFLLKTGVISREELEPLYQQTIAEMQADDFYAIATGLTVWGQQPHASA</sequence>
<dbReference type="InterPro" id="IPR029063">
    <property type="entry name" value="SAM-dependent_MTases_sf"/>
</dbReference>
<dbReference type="Proteomes" id="UP000334820">
    <property type="component" value="Unassembled WGS sequence"/>
</dbReference>
<evidence type="ECO:0000259" key="1">
    <source>
        <dbReference type="Pfam" id="PF13649"/>
    </source>
</evidence>
<dbReference type="AlphaFoldDB" id="A0A5J4K5S3"/>
<comment type="caution">
    <text evidence="2">The sequence shown here is derived from an EMBL/GenBank/DDBJ whole genome shotgun (WGS) entry which is preliminary data.</text>
</comment>
<evidence type="ECO:0000313" key="3">
    <source>
        <dbReference type="Proteomes" id="UP000334820"/>
    </source>
</evidence>